<protein>
    <submittedName>
        <fullName evidence="1">Uncharacterized protein</fullName>
    </submittedName>
</protein>
<organism evidence="1 2">
    <name type="scientific">Pseudomonas aeruginosa</name>
    <dbReference type="NCBI Taxonomy" id="287"/>
    <lineage>
        <taxon>Bacteria</taxon>
        <taxon>Pseudomonadati</taxon>
        <taxon>Pseudomonadota</taxon>
        <taxon>Gammaproteobacteria</taxon>
        <taxon>Pseudomonadales</taxon>
        <taxon>Pseudomonadaceae</taxon>
        <taxon>Pseudomonas</taxon>
    </lineage>
</organism>
<dbReference type="GO" id="GO:0031177">
    <property type="term" value="F:phosphopantetheine binding"/>
    <property type="evidence" value="ECO:0007669"/>
    <property type="project" value="TreeGrafter"/>
</dbReference>
<comment type="caution">
    <text evidence="1">The sequence shown here is derived from an EMBL/GenBank/DDBJ whole genome shotgun (WGS) entry which is preliminary data.</text>
</comment>
<evidence type="ECO:0000313" key="2">
    <source>
        <dbReference type="Proteomes" id="UP000253594"/>
    </source>
</evidence>
<feature type="non-terminal residue" evidence="1">
    <location>
        <position position="118"/>
    </location>
</feature>
<sequence>PIGRPPGNVVCRVRDGVFNLLPAGVAGERCIRGLGLARGYLGRPALSAERFVADPVSAAGESLYRTGDRARWNADGVLEYLGRLDQQVKLRGFRIEPEEIQARLLAQPGVAQAVVVIR</sequence>
<dbReference type="Gene3D" id="3.30.300.30">
    <property type="match status" value="1"/>
</dbReference>
<dbReference type="GO" id="GO:0005829">
    <property type="term" value="C:cytosol"/>
    <property type="evidence" value="ECO:0007669"/>
    <property type="project" value="TreeGrafter"/>
</dbReference>
<dbReference type="PANTHER" id="PTHR45527:SF1">
    <property type="entry name" value="FATTY ACID SYNTHASE"/>
    <property type="match status" value="1"/>
</dbReference>
<reference evidence="1 2" key="1">
    <citation type="submission" date="2018-07" db="EMBL/GenBank/DDBJ databases">
        <title>Mechanisms of high-level aminoglycoside resistance among Gram-negative pathogens in Brazil.</title>
        <authorList>
            <person name="Ballaben A.S."/>
            <person name="Darini A.L.C."/>
            <person name="Doi Y."/>
        </authorList>
    </citation>
    <scope>NUCLEOTIDE SEQUENCE [LARGE SCALE GENOMIC DNA]</scope>
    <source>
        <strain evidence="1 2">B2-305</strain>
    </source>
</reference>
<dbReference type="AlphaFoldDB" id="A0A367LW26"/>
<evidence type="ECO:0000313" key="1">
    <source>
        <dbReference type="EMBL" id="RCI69427.1"/>
    </source>
</evidence>
<dbReference type="EMBL" id="QORE01003088">
    <property type="protein sequence ID" value="RCI69427.1"/>
    <property type="molecule type" value="Genomic_DNA"/>
</dbReference>
<dbReference type="SUPFAM" id="SSF56801">
    <property type="entry name" value="Acetyl-CoA synthetase-like"/>
    <property type="match status" value="1"/>
</dbReference>
<dbReference type="GO" id="GO:0043041">
    <property type="term" value="P:amino acid activation for nonribosomal peptide biosynthetic process"/>
    <property type="evidence" value="ECO:0007669"/>
    <property type="project" value="TreeGrafter"/>
</dbReference>
<dbReference type="GO" id="GO:0047527">
    <property type="term" value="F:2,3-dihydroxybenzoate-serine ligase activity"/>
    <property type="evidence" value="ECO:0007669"/>
    <property type="project" value="TreeGrafter"/>
</dbReference>
<feature type="non-terminal residue" evidence="1">
    <location>
        <position position="1"/>
    </location>
</feature>
<dbReference type="GO" id="GO:0009366">
    <property type="term" value="C:enterobactin synthetase complex"/>
    <property type="evidence" value="ECO:0007669"/>
    <property type="project" value="TreeGrafter"/>
</dbReference>
<dbReference type="Proteomes" id="UP000253594">
    <property type="component" value="Unassembled WGS sequence"/>
</dbReference>
<dbReference type="GO" id="GO:0009239">
    <property type="term" value="P:enterobactin biosynthetic process"/>
    <property type="evidence" value="ECO:0007669"/>
    <property type="project" value="TreeGrafter"/>
</dbReference>
<dbReference type="InterPro" id="IPR045851">
    <property type="entry name" value="AMP-bd_C_sf"/>
</dbReference>
<accession>A0A367LW26</accession>
<proteinExistence type="predicted"/>
<dbReference type="InterPro" id="IPR042099">
    <property type="entry name" value="ANL_N_sf"/>
</dbReference>
<dbReference type="Gene3D" id="3.40.50.12780">
    <property type="entry name" value="N-terminal domain of ligase-like"/>
    <property type="match status" value="1"/>
</dbReference>
<gene>
    <name evidence="1" type="ORF">DT376_40010</name>
</gene>
<name>A0A367LW26_PSEAI</name>
<dbReference type="PANTHER" id="PTHR45527">
    <property type="entry name" value="NONRIBOSOMAL PEPTIDE SYNTHETASE"/>
    <property type="match status" value="1"/>
</dbReference>